<gene>
    <name evidence="2" type="ORF">CAOG_009449</name>
</gene>
<evidence type="ECO:0000313" key="2">
    <source>
        <dbReference type="EMBL" id="KJE90319.1"/>
    </source>
</evidence>
<dbReference type="InParanoid" id="A0A0D2X175"/>
<dbReference type="AlphaFoldDB" id="A0A0D2X175"/>
<feature type="compositionally biased region" description="Low complexity" evidence="1">
    <location>
        <begin position="77"/>
        <end position="97"/>
    </location>
</feature>
<feature type="compositionally biased region" description="Low complexity" evidence="1">
    <location>
        <begin position="29"/>
        <end position="65"/>
    </location>
</feature>
<sequence length="120" mass="11712">MQYIPRTAALLASGMPPPNANSDETGEDTSAGNPTASTATNATTAAPNAKGSSSVYGSKGTSSRSRLYAPQRASVVSKSNPDIAASSSSSTSGSVAAKPSTTLAKAEAAEANGSNGSSNN</sequence>
<protein>
    <submittedName>
        <fullName evidence="2">Uncharacterized protein</fullName>
    </submittedName>
</protein>
<name>A0A0D2X175_CAPO3</name>
<evidence type="ECO:0000256" key="1">
    <source>
        <dbReference type="SAM" id="MobiDB-lite"/>
    </source>
</evidence>
<feature type="compositionally biased region" description="Low complexity" evidence="1">
    <location>
        <begin position="109"/>
        <end position="120"/>
    </location>
</feature>
<proteinExistence type="predicted"/>
<evidence type="ECO:0000313" key="3">
    <source>
        <dbReference type="Proteomes" id="UP000008743"/>
    </source>
</evidence>
<dbReference type="EMBL" id="KE346361">
    <property type="protein sequence ID" value="KJE90319.1"/>
    <property type="molecule type" value="Genomic_DNA"/>
</dbReference>
<feature type="region of interest" description="Disordered" evidence="1">
    <location>
        <begin position="1"/>
        <end position="120"/>
    </location>
</feature>
<reference evidence="3" key="1">
    <citation type="submission" date="2011-02" db="EMBL/GenBank/DDBJ databases">
        <title>The Genome Sequence of Capsaspora owczarzaki ATCC 30864.</title>
        <authorList>
            <person name="Russ C."/>
            <person name="Cuomo C."/>
            <person name="Burger G."/>
            <person name="Gray M.W."/>
            <person name="Holland P.W.H."/>
            <person name="King N."/>
            <person name="Lang F.B.F."/>
            <person name="Roger A.J."/>
            <person name="Ruiz-Trillo I."/>
            <person name="Young S.K."/>
            <person name="Zeng Q."/>
            <person name="Gargeya S."/>
            <person name="Alvarado L."/>
            <person name="Berlin A."/>
            <person name="Chapman S.B."/>
            <person name="Chen Z."/>
            <person name="Freedman E."/>
            <person name="Gellesch M."/>
            <person name="Goldberg J."/>
            <person name="Griggs A."/>
            <person name="Gujja S."/>
            <person name="Heilman E."/>
            <person name="Heiman D."/>
            <person name="Howarth C."/>
            <person name="Mehta T."/>
            <person name="Neiman D."/>
            <person name="Pearson M."/>
            <person name="Roberts A."/>
            <person name="Saif S."/>
            <person name="Shea T."/>
            <person name="Shenoy N."/>
            <person name="Sisk P."/>
            <person name="Stolte C."/>
            <person name="Sykes S."/>
            <person name="White J."/>
            <person name="Yandava C."/>
            <person name="Haas B."/>
            <person name="Nusbaum C."/>
            <person name="Birren B."/>
        </authorList>
    </citation>
    <scope>NUCLEOTIDE SEQUENCE</scope>
    <source>
        <strain evidence="3">ATCC 30864</strain>
    </source>
</reference>
<dbReference type="Proteomes" id="UP000008743">
    <property type="component" value="Unassembled WGS sequence"/>
</dbReference>
<keyword evidence="3" id="KW-1185">Reference proteome</keyword>
<accession>A0A0D2X175</accession>
<organism evidence="2 3">
    <name type="scientific">Capsaspora owczarzaki (strain ATCC 30864)</name>
    <dbReference type="NCBI Taxonomy" id="595528"/>
    <lineage>
        <taxon>Eukaryota</taxon>
        <taxon>Filasterea</taxon>
        <taxon>Capsaspora</taxon>
    </lineage>
</organism>